<evidence type="ECO:0000313" key="1">
    <source>
        <dbReference type="EnsemblMetazoa" id="tetur11g03340.1"/>
    </source>
</evidence>
<dbReference type="AlphaFoldDB" id="T1KH73"/>
<accession>T1KH73</accession>
<proteinExistence type="predicted"/>
<name>T1KH73_TETUR</name>
<protein>
    <submittedName>
        <fullName evidence="1">Uncharacterized protein</fullName>
    </submittedName>
</protein>
<organism evidence="1 2">
    <name type="scientific">Tetranychus urticae</name>
    <name type="common">Two-spotted spider mite</name>
    <dbReference type="NCBI Taxonomy" id="32264"/>
    <lineage>
        <taxon>Eukaryota</taxon>
        <taxon>Metazoa</taxon>
        <taxon>Ecdysozoa</taxon>
        <taxon>Arthropoda</taxon>
        <taxon>Chelicerata</taxon>
        <taxon>Arachnida</taxon>
        <taxon>Acari</taxon>
        <taxon>Acariformes</taxon>
        <taxon>Trombidiformes</taxon>
        <taxon>Prostigmata</taxon>
        <taxon>Eleutherengona</taxon>
        <taxon>Raphignathae</taxon>
        <taxon>Tetranychoidea</taxon>
        <taxon>Tetranychidae</taxon>
        <taxon>Tetranychus</taxon>
    </lineage>
</organism>
<dbReference type="Proteomes" id="UP000015104">
    <property type="component" value="Unassembled WGS sequence"/>
</dbReference>
<sequence>MLPMTWVDMWFYTHITLWDTIIIKTIP</sequence>
<dbReference type="EnsemblMetazoa" id="tetur11g03340.1">
    <property type="protein sequence ID" value="tetur11g03340.1"/>
    <property type="gene ID" value="tetur11g03340"/>
</dbReference>
<keyword evidence="2" id="KW-1185">Reference proteome</keyword>
<dbReference type="EMBL" id="CAEY01000073">
    <property type="status" value="NOT_ANNOTATED_CDS"/>
    <property type="molecule type" value="Genomic_DNA"/>
</dbReference>
<reference evidence="1" key="2">
    <citation type="submission" date="2015-06" db="UniProtKB">
        <authorList>
            <consortium name="EnsemblMetazoa"/>
        </authorList>
    </citation>
    <scope>IDENTIFICATION</scope>
</reference>
<reference evidence="2" key="1">
    <citation type="submission" date="2011-08" db="EMBL/GenBank/DDBJ databases">
        <authorList>
            <person name="Rombauts S."/>
        </authorList>
    </citation>
    <scope>NUCLEOTIDE SEQUENCE</scope>
    <source>
        <strain evidence="2">London</strain>
    </source>
</reference>
<dbReference type="HOGENOM" id="CLU_3415434_0_0_1"/>
<evidence type="ECO:0000313" key="2">
    <source>
        <dbReference type="Proteomes" id="UP000015104"/>
    </source>
</evidence>